<feature type="transmembrane region" description="Helical" evidence="6">
    <location>
        <begin position="467"/>
        <end position="488"/>
    </location>
</feature>
<dbReference type="GO" id="GO:0016020">
    <property type="term" value="C:membrane"/>
    <property type="evidence" value="ECO:0007669"/>
    <property type="project" value="UniProtKB-SubCell"/>
</dbReference>
<keyword evidence="2" id="KW-0813">Transport</keyword>
<feature type="transmembrane region" description="Helical" evidence="6">
    <location>
        <begin position="350"/>
        <end position="367"/>
    </location>
</feature>
<dbReference type="SUPFAM" id="SSF103473">
    <property type="entry name" value="MFS general substrate transporter"/>
    <property type="match status" value="1"/>
</dbReference>
<dbReference type="RefSeq" id="XP_060278859.1">
    <property type="nucleotide sequence ID" value="XM_060423086.1"/>
</dbReference>
<comment type="caution">
    <text evidence="8">The sequence shown here is derived from an EMBL/GenBank/DDBJ whole genome shotgun (WGS) entry which is preliminary data.</text>
</comment>
<dbReference type="FunFam" id="1.20.1250.20:FF:000057">
    <property type="entry name" value="MFS general substrate transporter"/>
    <property type="match status" value="1"/>
</dbReference>
<dbReference type="Proteomes" id="UP001244011">
    <property type="component" value="Unassembled WGS sequence"/>
</dbReference>
<proteinExistence type="predicted"/>
<dbReference type="InterPro" id="IPR011701">
    <property type="entry name" value="MFS"/>
</dbReference>
<evidence type="ECO:0000256" key="2">
    <source>
        <dbReference type="ARBA" id="ARBA00022448"/>
    </source>
</evidence>
<evidence type="ECO:0000256" key="6">
    <source>
        <dbReference type="SAM" id="Phobius"/>
    </source>
</evidence>
<evidence type="ECO:0000313" key="9">
    <source>
        <dbReference type="Proteomes" id="UP001244011"/>
    </source>
</evidence>
<protein>
    <submittedName>
        <fullName evidence="8">Nicotinamide mononucleotide permease</fullName>
    </submittedName>
</protein>
<evidence type="ECO:0000256" key="1">
    <source>
        <dbReference type="ARBA" id="ARBA00004141"/>
    </source>
</evidence>
<feature type="transmembrane region" description="Helical" evidence="6">
    <location>
        <begin position="141"/>
        <end position="160"/>
    </location>
</feature>
<gene>
    <name evidence="8" type="ORF">QBC33DRAFT_258827</name>
</gene>
<feature type="transmembrane region" description="Helical" evidence="6">
    <location>
        <begin position="309"/>
        <end position="330"/>
    </location>
</feature>
<feature type="transmembrane region" description="Helical" evidence="6">
    <location>
        <begin position="172"/>
        <end position="191"/>
    </location>
</feature>
<dbReference type="PROSITE" id="PS50850">
    <property type="entry name" value="MFS"/>
    <property type="match status" value="1"/>
</dbReference>
<dbReference type="EMBL" id="MU839035">
    <property type="protein sequence ID" value="KAK1762646.1"/>
    <property type="molecule type" value="Genomic_DNA"/>
</dbReference>
<dbReference type="PANTHER" id="PTHR43791:SF38">
    <property type="entry name" value="MAJOR FACILITATOR SUPERFAMILY (MFS) PROFILE DOMAIN-CONTAINING PROTEIN"/>
    <property type="match status" value="1"/>
</dbReference>
<keyword evidence="4 6" id="KW-1133">Transmembrane helix</keyword>
<dbReference type="AlphaFoldDB" id="A0AAJ0BQY1"/>
<reference evidence="8" key="1">
    <citation type="submission" date="2023-06" db="EMBL/GenBank/DDBJ databases">
        <title>Genome-scale phylogeny and comparative genomics of the fungal order Sordariales.</title>
        <authorList>
            <consortium name="Lawrence Berkeley National Laboratory"/>
            <person name="Hensen N."/>
            <person name="Bonometti L."/>
            <person name="Westerberg I."/>
            <person name="Brannstrom I.O."/>
            <person name="Guillou S."/>
            <person name="Cros-Aarteil S."/>
            <person name="Calhoun S."/>
            <person name="Haridas S."/>
            <person name="Kuo A."/>
            <person name="Mondo S."/>
            <person name="Pangilinan J."/>
            <person name="Riley R."/>
            <person name="Labutti K."/>
            <person name="Andreopoulos B."/>
            <person name="Lipzen A."/>
            <person name="Chen C."/>
            <person name="Yanf M."/>
            <person name="Daum C."/>
            <person name="Ng V."/>
            <person name="Clum A."/>
            <person name="Steindorff A."/>
            <person name="Ohm R."/>
            <person name="Martin F."/>
            <person name="Silar P."/>
            <person name="Natvig D."/>
            <person name="Lalanne C."/>
            <person name="Gautier V."/>
            <person name="Ament-Velasquez S.L."/>
            <person name="Kruys A."/>
            <person name="Hutchinson M.I."/>
            <person name="Powell A.J."/>
            <person name="Barry K."/>
            <person name="Miller A.N."/>
            <person name="Grigoriev I.V."/>
            <person name="Debuchy R."/>
            <person name="Gladieux P."/>
            <person name="Thoren M.H."/>
            <person name="Johannesson H."/>
        </authorList>
    </citation>
    <scope>NUCLEOTIDE SEQUENCE</scope>
    <source>
        <strain evidence="8">8032-3</strain>
    </source>
</reference>
<feature type="transmembrane region" description="Helical" evidence="6">
    <location>
        <begin position="203"/>
        <end position="223"/>
    </location>
</feature>
<dbReference type="GeneID" id="85306273"/>
<feature type="transmembrane region" description="Helical" evidence="6">
    <location>
        <begin position="235"/>
        <end position="258"/>
    </location>
</feature>
<evidence type="ECO:0000256" key="4">
    <source>
        <dbReference type="ARBA" id="ARBA00022989"/>
    </source>
</evidence>
<accession>A0AAJ0BQY1</accession>
<dbReference type="Gene3D" id="1.20.1250.20">
    <property type="entry name" value="MFS general substrate transporter like domains"/>
    <property type="match status" value="2"/>
</dbReference>
<feature type="transmembrane region" description="Helical" evidence="6">
    <location>
        <begin position="374"/>
        <end position="395"/>
    </location>
</feature>
<name>A0AAJ0BQY1_9PEZI</name>
<evidence type="ECO:0000313" key="8">
    <source>
        <dbReference type="EMBL" id="KAK1762646.1"/>
    </source>
</evidence>
<dbReference type="Pfam" id="PF07690">
    <property type="entry name" value="MFS_1"/>
    <property type="match status" value="1"/>
</dbReference>
<dbReference type="FunFam" id="1.20.1250.20:FF:000394">
    <property type="entry name" value="MFS general substrate transporter"/>
    <property type="match status" value="1"/>
</dbReference>
<dbReference type="InterPro" id="IPR036259">
    <property type="entry name" value="MFS_trans_sf"/>
</dbReference>
<sequence length="519" mass="57204">MVSFMKSFGQRRPAAAEPAEVNAITPSNTVEHVDVEVDDADQKKSADFQHAAALAVDYVEGSAAEKKLLRKLDYRLLPCCWILYILGYLDRSNIGNAKTAGMQEQFHITSNQYSIIVLIFFVSYTIFEIPSNMILVRVKPSTYLASLAVLWGITVCAMAATKNWTDVVGCRFVLGAVESGFAAGCAFYLSCWYRTHELAARYAIIYTSVALAGGLSGLLAGVITEHMDGARGIPGWQWLFIIEGAVSGFAGIIVWFFLPEYPSSATKFLTEEERILACHRLALDGIGLAQGAHERMSNKKAFMLAVRDWRVWAFTFLFMLVCGSQTMQYFIPSLVEAFGWKGAQGQYHTIPGYMFAVVCILGFCFSADYFRNKWVTLAIVSAVGTVLFTAVTAATDNMARYVIAIFAFGIIYGCSPLVKTWGAEVVRYPAEKRAISIALINSLGNASSIYGSWLWPDKDAPQYTVGFGVTTAWMGCLAVGTVLFAYLFKKYPTESPDAVDVVAAEIRQTRQKNGMREEA</sequence>
<keyword evidence="3 6" id="KW-0812">Transmembrane</keyword>
<comment type="subcellular location">
    <subcellularLocation>
        <location evidence="1">Membrane</location>
        <topology evidence="1">Multi-pass membrane protein</topology>
    </subcellularLocation>
</comment>
<evidence type="ECO:0000256" key="3">
    <source>
        <dbReference type="ARBA" id="ARBA00022692"/>
    </source>
</evidence>
<dbReference type="InterPro" id="IPR020846">
    <property type="entry name" value="MFS_dom"/>
</dbReference>
<feature type="domain" description="Major facilitator superfamily (MFS) profile" evidence="7">
    <location>
        <begin position="76"/>
        <end position="493"/>
    </location>
</feature>
<feature type="transmembrane region" description="Helical" evidence="6">
    <location>
        <begin position="109"/>
        <end position="129"/>
    </location>
</feature>
<evidence type="ECO:0000256" key="5">
    <source>
        <dbReference type="ARBA" id="ARBA00023136"/>
    </source>
</evidence>
<feature type="transmembrane region" description="Helical" evidence="6">
    <location>
        <begin position="434"/>
        <end position="455"/>
    </location>
</feature>
<organism evidence="8 9">
    <name type="scientific">Phialemonium atrogriseum</name>
    <dbReference type="NCBI Taxonomy" id="1093897"/>
    <lineage>
        <taxon>Eukaryota</taxon>
        <taxon>Fungi</taxon>
        <taxon>Dikarya</taxon>
        <taxon>Ascomycota</taxon>
        <taxon>Pezizomycotina</taxon>
        <taxon>Sordariomycetes</taxon>
        <taxon>Sordariomycetidae</taxon>
        <taxon>Cephalothecales</taxon>
        <taxon>Cephalothecaceae</taxon>
        <taxon>Phialemonium</taxon>
    </lineage>
</organism>
<keyword evidence="5 6" id="KW-0472">Membrane</keyword>
<keyword evidence="9" id="KW-1185">Reference proteome</keyword>
<feature type="transmembrane region" description="Helical" evidence="6">
    <location>
        <begin position="401"/>
        <end position="422"/>
    </location>
</feature>
<dbReference type="GO" id="GO:0022857">
    <property type="term" value="F:transmembrane transporter activity"/>
    <property type="evidence" value="ECO:0007669"/>
    <property type="project" value="InterPro"/>
</dbReference>
<dbReference type="PANTHER" id="PTHR43791">
    <property type="entry name" value="PERMEASE-RELATED"/>
    <property type="match status" value="1"/>
</dbReference>
<evidence type="ECO:0000259" key="7">
    <source>
        <dbReference type="PROSITE" id="PS50850"/>
    </source>
</evidence>